<keyword evidence="3" id="KW-1185">Reference proteome</keyword>
<proteinExistence type="predicted"/>
<evidence type="ECO:0000313" key="3">
    <source>
        <dbReference type="Proteomes" id="UP000001887"/>
    </source>
</evidence>
<dbReference type="PANTHER" id="PTHR36766:SF70">
    <property type="entry name" value="DISEASE RESISTANCE PROTEIN RGA4"/>
    <property type="match status" value="1"/>
</dbReference>
<dbReference type="Gene3D" id="3.80.10.10">
    <property type="entry name" value="Ribonuclease Inhibitor"/>
    <property type="match status" value="1"/>
</dbReference>
<dbReference type="SUPFAM" id="SSF52058">
    <property type="entry name" value="L domain-like"/>
    <property type="match status" value="1"/>
</dbReference>
<sequence>MAEELPVARETYEALMVKQILEGTAPAGLRVDGKLNFFEPGLPRLTQLPAGLSCYELDATGTDLVELPSDLQVECVLTLANCVQLKSLPPDLHVGTLNVSGCRALTELPEGLEVWFLDISRCDQIQKFPASTRIEHGGLSVNGCTALTSLPESLTHLGTLDVGNCPQIKELPPQLQVTSWIEIAGSGLTSVPQHLEEHGIRWRGVQIDRITAFEPEKLQAKIILKERNAERRRVMIERMGFDRFMLEAGAETLDRDRDPGGPRELLRVPMQGDEAIVSLSCRCPSTGRHYVLRVPPTMKSCRQAAAWMAGFDDPEKYQPVKET</sequence>
<dbReference type="Pfam" id="PF20530">
    <property type="entry name" value="DUF6745"/>
    <property type="match status" value="1"/>
</dbReference>
<dbReference type="InterPro" id="IPR032675">
    <property type="entry name" value="LRR_dom_sf"/>
</dbReference>
<dbReference type="HOGENOM" id="CLU_070761_0_0_0"/>
<dbReference type="InterPro" id="IPR046633">
    <property type="entry name" value="DUF6745"/>
</dbReference>
<organism evidence="2 3">
    <name type="scientific">Pirellula staleyi (strain ATCC 27377 / DSM 6068 / ICPB 4128)</name>
    <name type="common">Pirella staleyi</name>
    <dbReference type="NCBI Taxonomy" id="530564"/>
    <lineage>
        <taxon>Bacteria</taxon>
        <taxon>Pseudomonadati</taxon>
        <taxon>Planctomycetota</taxon>
        <taxon>Planctomycetia</taxon>
        <taxon>Pirellulales</taxon>
        <taxon>Pirellulaceae</taxon>
        <taxon>Pirellula</taxon>
    </lineage>
</organism>
<reference evidence="2 3" key="1">
    <citation type="journal article" date="2009" name="Stand. Genomic Sci.">
        <title>Complete genome sequence of Pirellula staleyi type strain (ATCC 27377).</title>
        <authorList>
            <person name="Clum A."/>
            <person name="Tindall B.J."/>
            <person name="Sikorski J."/>
            <person name="Ivanova N."/>
            <person name="Mavrommatis K."/>
            <person name="Lucas S."/>
            <person name="Glavina del Rio T."/>
            <person name="Nolan M."/>
            <person name="Chen F."/>
            <person name="Tice H."/>
            <person name="Pitluck S."/>
            <person name="Cheng J.F."/>
            <person name="Chertkov O."/>
            <person name="Brettin T."/>
            <person name="Han C."/>
            <person name="Detter J.C."/>
            <person name="Kuske C."/>
            <person name="Bruce D."/>
            <person name="Goodwin L."/>
            <person name="Ovchinikova G."/>
            <person name="Pati A."/>
            <person name="Mikhailova N."/>
            <person name="Chen A."/>
            <person name="Palaniappan K."/>
            <person name="Land M."/>
            <person name="Hauser L."/>
            <person name="Chang Y.J."/>
            <person name="Jeffries C.D."/>
            <person name="Chain P."/>
            <person name="Rohde M."/>
            <person name="Goker M."/>
            <person name="Bristow J."/>
            <person name="Eisen J.A."/>
            <person name="Markowitz V."/>
            <person name="Hugenholtz P."/>
            <person name="Kyrpides N.C."/>
            <person name="Klenk H.P."/>
            <person name="Lapidus A."/>
        </authorList>
    </citation>
    <scope>NUCLEOTIDE SEQUENCE [LARGE SCALE GENOMIC DNA]</scope>
    <source>
        <strain evidence="3">ATCC 27377 / DSM 6068 / ICPB 4128</strain>
    </source>
</reference>
<dbReference type="Proteomes" id="UP000001887">
    <property type="component" value="Chromosome"/>
</dbReference>
<dbReference type="STRING" id="530564.Psta_0139"/>
<dbReference type="EMBL" id="CP001848">
    <property type="protein sequence ID" value="ADB14835.1"/>
    <property type="molecule type" value="Genomic_DNA"/>
</dbReference>
<name>D2R0G7_PIRSD</name>
<protein>
    <recommendedName>
        <fullName evidence="1">DUF6745 domain-containing protein</fullName>
    </recommendedName>
</protein>
<evidence type="ECO:0000313" key="2">
    <source>
        <dbReference type="EMBL" id="ADB14835.1"/>
    </source>
</evidence>
<gene>
    <name evidence="2" type="ordered locus">Psta_0139</name>
</gene>
<feature type="domain" description="DUF6745" evidence="1">
    <location>
        <begin position="201"/>
        <end position="323"/>
    </location>
</feature>
<dbReference type="PANTHER" id="PTHR36766">
    <property type="entry name" value="PLANT BROAD-SPECTRUM MILDEW RESISTANCE PROTEIN RPW8"/>
    <property type="match status" value="1"/>
</dbReference>
<dbReference type="KEGG" id="psl:Psta_0139"/>
<accession>D2R0G7</accession>
<dbReference type="eggNOG" id="COG4886">
    <property type="taxonomic scope" value="Bacteria"/>
</dbReference>
<dbReference type="AlphaFoldDB" id="D2R0G7"/>
<evidence type="ECO:0000259" key="1">
    <source>
        <dbReference type="Pfam" id="PF20530"/>
    </source>
</evidence>